<feature type="region of interest" description="Disordered" evidence="1">
    <location>
        <begin position="27"/>
        <end position="93"/>
    </location>
</feature>
<evidence type="ECO:0000313" key="2">
    <source>
        <dbReference type="EMBL" id="KAK7442234.1"/>
    </source>
</evidence>
<comment type="caution">
    <text evidence="2">The sequence shown here is derived from an EMBL/GenBank/DDBJ whole genome shotgun (WGS) entry which is preliminary data.</text>
</comment>
<name>A0ABR1IZY7_9AGAR</name>
<proteinExistence type="predicted"/>
<evidence type="ECO:0000313" key="3">
    <source>
        <dbReference type="Proteomes" id="UP001498398"/>
    </source>
</evidence>
<dbReference type="EMBL" id="JBANRG010000059">
    <property type="protein sequence ID" value="KAK7442234.1"/>
    <property type="molecule type" value="Genomic_DNA"/>
</dbReference>
<gene>
    <name evidence="2" type="ORF">VKT23_016204</name>
</gene>
<organism evidence="2 3">
    <name type="scientific">Marasmiellus scandens</name>
    <dbReference type="NCBI Taxonomy" id="2682957"/>
    <lineage>
        <taxon>Eukaryota</taxon>
        <taxon>Fungi</taxon>
        <taxon>Dikarya</taxon>
        <taxon>Basidiomycota</taxon>
        <taxon>Agaricomycotina</taxon>
        <taxon>Agaricomycetes</taxon>
        <taxon>Agaricomycetidae</taxon>
        <taxon>Agaricales</taxon>
        <taxon>Marasmiineae</taxon>
        <taxon>Omphalotaceae</taxon>
        <taxon>Marasmiellus</taxon>
    </lineage>
</organism>
<dbReference type="Proteomes" id="UP001498398">
    <property type="component" value="Unassembled WGS sequence"/>
</dbReference>
<accession>A0ABR1IZY7</accession>
<feature type="compositionally biased region" description="Low complexity" evidence="1">
    <location>
        <begin position="35"/>
        <end position="47"/>
    </location>
</feature>
<protein>
    <recommendedName>
        <fullName evidence="4">SAM domain-containing protein</fullName>
    </recommendedName>
</protein>
<sequence>MSNNDKDEVYCFNGDLYGRDYTAEDFPGFHDVLNSDDGGSDSSGSESDTGDDEDAPGLEKFWEPEREHLPTTQPEEDMEIDSEPQLTPSSNLNSLLHHLPAHCDGICITKFGGRAGETLPGSDSEISHDLRSGFSRYQSKISDNSDNIWAPFTSRIDWEVARWAKMHKTGSTAFSDLLAIDGVNELLGLSYKNSTELNNIIDKSLPSQQLAFY</sequence>
<feature type="compositionally biased region" description="Basic and acidic residues" evidence="1">
    <location>
        <begin position="60"/>
        <end position="69"/>
    </location>
</feature>
<keyword evidence="3" id="KW-1185">Reference proteome</keyword>
<evidence type="ECO:0008006" key="4">
    <source>
        <dbReference type="Google" id="ProtNLM"/>
    </source>
</evidence>
<reference evidence="2 3" key="1">
    <citation type="submission" date="2024-01" db="EMBL/GenBank/DDBJ databases">
        <title>A draft genome for the cacao thread blight pathogen Marasmiellus scandens.</title>
        <authorList>
            <person name="Baruah I.K."/>
            <person name="Leung J."/>
            <person name="Bukari Y."/>
            <person name="Amoako-Attah I."/>
            <person name="Meinhardt L.W."/>
            <person name="Bailey B.A."/>
            <person name="Cohen S.P."/>
        </authorList>
    </citation>
    <scope>NUCLEOTIDE SEQUENCE [LARGE SCALE GENOMIC DNA]</scope>
    <source>
        <strain evidence="2 3">GH-19</strain>
    </source>
</reference>
<evidence type="ECO:0000256" key="1">
    <source>
        <dbReference type="SAM" id="MobiDB-lite"/>
    </source>
</evidence>